<dbReference type="Pfam" id="PF13738">
    <property type="entry name" value="Pyr_redox_3"/>
    <property type="match status" value="1"/>
</dbReference>
<dbReference type="SUPFAM" id="SSF51905">
    <property type="entry name" value="FAD/NAD(P)-binding domain"/>
    <property type="match status" value="2"/>
</dbReference>
<dbReference type="InterPro" id="IPR050982">
    <property type="entry name" value="Auxin_biosynth/cation_transpt"/>
</dbReference>
<comment type="caution">
    <text evidence="2">The sequence shown here is derived from an EMBL/GenBank/DDBJ whole genome shotgun (WGS) entry which is preliminary data.</text>
</comment>
<dbReference type="PRINTS" id="PR00411">
    <property type="entry name" value="PNDRDTASEI"/>
</dbReference>
<dbReference type="Proteomes" id="UP000540191">
    <property type="component" value="Unassembled WGS sequence"/>
</dbReference>
<dbReference type="InterPro" id="IPR036188">
    <property type="entry name" value="FAD/NAD-bd_sf"/>
</dbReference>
<evidence type="ECO:0000256" key="1">
    <source>
        <dbReference type="ARBA" id="ARBA00023002"/>
    </source>
</evidence>
<keyword evidence="3" id="KW-1185">Reference proteome</keyword>
<dbReference type="PRINTS" id="PR00368">
    <property type="entry name" value="FADPNR"/>
</dbReference>
<dbReference type="PANTHER" id="PTHR43539">
    <property type="entry name" value="FLAVIN-BINDING MONOOXYGENASE-LIKE PROTEIN (AFU_ORTHOLOGUE AFUA_4G09220)"/>
    <property type="match status" value="1"/>
</dbReference>
<dbReference type="AlphaFoldDB" id="A0A7W7M3Q9"/>
<dbReference type="GO" id="GO:0050660">
    <property type="term" value="F:flavin adenine dinucleotide binding"/>
    <property type="evidence" value="ECO:0007669"/>
    <property type="project" value="TreeGrafter"/>
</dbReference>
<evidence type="ECO:0000313" key="3">
    <source>
        <dbReference type="Proteomes" id="UP000540191"/>
    </source>
</evidence>
<dbReference type="GO" id="GO:0004497">
    <property type="term" value="F:monooxygenase activity"/>
    <property type="evidence" value="ECO:0007669"/>
    <property type="project" value="TreeGrafter"/>
</dbReference>
<sequence length="367" mass="39296">MESTAPPLPESVDVVVVGAGQAGLAAGYFLHRHNRDASRRGLRTLDAVLLDASARPGGAWPRYWDSLELFSAAEHSSLPGRAMPRRLDGRTPTAADVAGYLADYETRYRLPVHRPAPVSSVELDEHDGPEIEGRGFAVTLADGRRVRAAAVISATGSFTRPFLPSSAAAAEAAPRQLHAAEYRRPEPFAGQHVLIVGGGNSGPQVAADLLPHARVTWATRRPPRFMPDDVDGRALFRVATAHVRGESDAAVTQLGEIVAVPSVRRARDEQGLRAVPLSEALAPGRHYDAIIWCTGFRPELRHLRALGLRHTDHGVPATRRDLPTASTDVPGLHLLGYGDWCGPASATLIGVGAHARRAVQDIVARLA</sequence>
<dbReference type="EMBL" id="JACHNA010000001">
    <property type="protein sequence ID" value="MBB4735859.1"/>
    <property type="molecule type" value="Genomic_DNA"/>
</dbReference>
<keyword evidence="1" id="KW-0560">Oxidoreductase</keyword>
<name>A0A7W7M3Q9_9MICC</name>
<dbReference type="Gene3D" id="3.50.50.60">
    <property type="entry name" value="FAD/NAD(P)-binding domain"/>
    <property type="match status" value="1"/>
</dbReference>
<protein>
    <submittedName>
        <fullName evidence="2">Cation diffusion facilitator CzcD-associated flavoprotein CzcO</fullName>
    </submittedName>
</protein>
<dbReference type="RefSeq" id="WP_158496478.1">
    <property type="nucleotide sequence ID" value="NZ_JACHNA010000001.1"/>
</dbReference>
<accession>A0A7W7M3Q9</accession>
<dbReference type="PANTHER" id="PTHR43539:SF78">
    <property type="entry name" value="FLAVIN-CONTAINING MONOOXYGENASE"/>
    <property type="match status" value="1"/>
</dbReference>
<proteinExistence type="predicted"/>
<gene>
    <name evidence="2" type="ORF">HDA30_001367</name>
</gene>
<reference evidence="2 3" key="1">
    <citation type="submission" date="2020-08" db="EMBL/GenBank/DDBJ databases">
        <title>Sequencing the genomes of 1000 actinobacteria strains.</title>
        <authorList>
            <person name="Klenk H.-P."/>
        </authorList>
    </citation>
    <scope>NUCLEOTIDE SEQUENCE [LARGE SCALE GENOMIC DNA]</scope>
    <source>
        <strain evidence="2 3">DSM 23974</strain>
    </source>
</reference>
<evidence type="ECO:0000313" key="2">
    <source>
        <dbReference type="EMBL" id="MBB4735859.1"/>
    </source>
</evidence>
<organism evidence="2 3">
    <name type="scientific">Micrococcus cohnii</name>
    <dbReference type="NCBI Taxonomy" id="993416"/>
    <lineage>
        <taxon>Bacteria</taxon>
        <taxon>Bacillati</taxon>
        <taxon>Actinomycetota</taxon>
        <taxon>Actinomycetes</taxon>
        <taxon>Micrococcales</taxon>
        <taxon>Micrococcaceae</taxon>
        <taxon>Micrococcus</taxon>
    </lineage>
</organism>